<dbReference type="GeneID" id="43664252"/>
<keyword evidence="1" id="KW-1133">Transmembrane helix</keyword>
<proteinExistence type="predicted"/>
<dbReference type="RefSeq" id="XP_031938617.1">
    <property type="nucleotide sequence ID" value="XM_032079561.1"/>
</dbReference>
<feature type="transmembrane region" description="Helical" evidence="1">
    <location>
        <begin position="68"/>
        <end position="87"/>
    </location>
</feature>
<evidence type="ECO:0000313" key="3">
    <source>
        <dbReference type="Proteomes" id="UP000325579"/>
    </source>
</evidence>
<evidence type="ECO:0000256" key="1">
    <source>
        <dbReference type="SAM" id="Phobius"/>
    </source>
</evidence>
<protein>
    <submittedName>
        <fullName evidence="2">Uncharacterized protein</fullName>
    </submittedName>
</protein>
<reference evidence="2 3" key="1">
    <citation type="submission" date="2019-04" db="EMBL/GenBank/DDBJ databases">
        <authorList>
            <consortium name="DOE Joint Genome Institute"/>
            <person name="Mondo S."/>
            <person name="Kjaerbolling I."/>
            <person name="Vesth T."/>
            <person name="Frisvad J.C."/>
            <person name="Nybo J.L."/>
            <person name="Theobald S."/>
            <person name="Kildgaard S."/>
            <person name="Isbrandt T."/>
            <person name="Kuo A."/>
            <person name="Sato A."/>
            <person name="Lyhne E.K."/>
            <person name="Kogle M.E."/>
            <person name="Wiebenga A."/>
            <person name="Kun R.S."/>
            <person name="Lubbers R.J."/>
            <person name="Makela M.R."/>
            <person name="Barry K."/>
            <person name="Chovatia M."/>
            <person name="Clum A."/>
            <person name="Daum C."/>
            <person name="Haridas S."/>
            <person name="He G."/>
            <person name="LaButti K."/>
            <person name="Lipzen A."/>
            <person name="Riley R."/>
            <person name="Salamov A."/>
            <person name="Simmons B.A."/>
            <person name="Magnuson J.K."/>
            <person name="Henrissat B."/>
            <person name="Mortensen U.H."/>
            <person name="Larsen T.O."/>
            <person name="Devries R.P."/>
            <person name="Grigoriev I.V."/>
            <person name="Machida M."/>
            <person name="Baker S.E."/>
            <person name="Andersen M.R."/>
            <person name="Cantor M.N."/>
            <person name="Hua S.X."/>
        </authorList>
    </citation>
    <scope>NUCLEOTIDE SEQUENCE [LARGE SCALE GENOMIC DNA]</scope>
    <source>
        <strain evidence="2 3">CBS 119388</strain>
    </source>
</reference>
<keyword evidence="1" id="KW-0472">Membrane</keyword>
<dbReference type="EMBL" id="ML736803">
    <property type="protein sequence ID" value="KAE8401298.1"/>
    <property type="molecule type" value="Genomic_DNA"/>
</dbReference>
<accession>A0A5N7D686</accession>
<feature type="transmembrane region" description="Helical" evidence="1">
    <location>
        <begin position="21"/>
        <end position="42"/>
    </location>
</feature>
<dbReference type="Proteomes" id="UP000325579">
    <property type="component" value="Unassembled WGS sequence"/>
</dbReference>
<organism evidence="2 3">
    <name type="scientific">Aspergillus pseudonomiae</name>
    <dbReference type="NCBI Taxonomy" id="1506151"/>
    <lineage>
        <taxon>Eukaryota</taxon>
        <taxon>Fungi</taxon>
        <taxon>Dikarya</taxon>
        <taxon>Ascomycota</taxon>
        <taxon>Pezizomycotina</taxon>
        <taxon>Eurotiomycetes</taxon>
        <taxon>Eurotiomycetidae</taxon>
        <taxon>Eurotiales</taxon>
        <taxon>Aspergillaceae</taxon>
        <taxon>Aspergillus</taxon>
        <taxon>Aspergillus subgen. Circumdati</taxon>
    </lineage>
</organism>
<evidence type="ECO:0000313" key="2">
    <source>
        <dbReference type="EMBL" id="KAE8401298.1"/>
    </source>
</evidence>
<dbReference type="AlphaFoldDB" id="A0A5N7D686"/>
<sequence length="152" mass="17435">MRRKGSLYPPISQTRPNNERFAIFFFFFFPLRFWNPPLSSILEPDGGLVRFPSTFHVVSINLPHGWSLAIYVIILLWGRLLVFFLWVREVCGIRSHPSFYLCSSARASWSGSCDPGFHMMGLSSCFVSQCQCLSLQRLYHNGLNTPELELVG</sequence>
<keyword evidence="3" id="KW-1185">Reference proteome</keyword>
<gene>
    <name evidence="2" type="ORF">BDV37DRAFT_185288</name>
</gene>
<name>A0A5N7D686_9EURO</name>
<keyword evidence="1" id="KW-0812">Transmembrane</keyword>